<reference evidence="1" key="1">
    <citation type="submission" date="2021-02" db="EMBL/GenBank/DDBJ databases">
        <authorList>
            <person name="Bekaert M."/>
        </authorList>
    </citation>
    <scope>NUCLEOTIDE SEQUENCE</scope>
    <source>
        <strain evidence="1">IoA-00</strain>
    </source>
</reference>
<accession>A0A7R8CPS1</accession>
<keyword evidence="2" id="KW-1185">Reference proteome</keyword>
<sequence>MVDRSVVFCKGQTSVCVELHDIMTKIECLISINIIRGVDSVIGTYVLRHHRKVIDNGEVRIYFKSAVCFVERPAPWRSKEGTFQARLMGEHGELSVVGNVNLLFLTDSLSI</sequence>
<proteinExistence type="predicted"/>
<evidence type="ECO:0000313" key="2">
    <source>
        <dbReference type="Proteomes" id="UP000675881"/>
    </source>
</evidence>
<dbReference type="AlphaFoldDB" id="A0A7R8CPS1"/>
<gene>
    <name evidence="1" type="ORF">LSAA_5480</name>
</gene>
<protein>
    <submittedName>
        <fullName evidence="1">(salmon louse) hypothetical protein</fullName>
    </submittedName>
</protein>
<name>A0A7R8CPS1_LEPSM</name>
<evidence type="ECO:0000313" key="1">
    <source>
        <dbReference type="EMBL" id="CAF2842078.1"/>
    </source>
</evidence>
<dbReference type="Proteomes" id="UP000675881">
    <property type="component" value="Chromosome 14"/>
</dbReference>
<organism evidence="1 2">
    <name type="scientific">Lepeophtheirus salmonis</name>
    <name type="common">Salmon louse</name>
    <name type="synonym">Caligus salmonis</name>
    <dbReference type="NCBI Taxonomy" id="72036"/>
    <lineage>
        <taxon>Eukaryota</taxon>
        <taxon>Metazoa</taxon>
        <taxon>Ecdysozoa</taxon>
        <taxon>Arthropoda</taxon>
        <taxon>Crustacea</taxon>
        <taxon>Multicrustacea</taxon>
        <taxon>Hexanauplia</taxon>
        <taxon>Copepoda</taxon>
        <taxon>Siphonostomatoida</taxon>
        <taxon>Caligidae</taxon>
        <taxon>Lepeophtheirus</taxon>
    </lineage>
</organism>
<dbReference type="EMBL" id="HG994593">
    <property type="protein sequence ID" value="CAF2842078.1"/>
    <property type="molecule type" value="Genomic_DNA"/>
</dbReference>